<dbReference type="Proteomes" id="UP001139494">
    <property type="component" value="Unassembled WGS sequence"/>
</dbReference>
<organism evidence="1 2">
    <name type="scientific">Natronomonas aquatica</name>
    <dbReference type="NCBI Taxonomy" id="2841590"/>
    <lineage>
        <taxon>Archaea</taxon>
        <taxon>Methanobacteriati</taxon>
        <taxon>Methanobacteriota</taxon>
        <taxon>Stenosarchaea group</taxon>
        <taxon>Halobacteria</taxon>
        <taxon>Halobacteriales</taxon>
        <taxon>Natronomonadaceae</taxon>
        <taxon>Natronomonas</taxon>
    </lineage>
</organism>
<evidence type="ECO:0000313" key="2">
    <source>
        <dbReference type="Proteomes" id="UP001139494"/>
    </source>
</evidence>
<proteinExistence type="predicted"/>
<dbReference type="RefSeq" id="WP_256030148.1">
    <property type="nucleotide sequence ID" value="NZ_JAHLKM010000017.1"/>
</dbReference>
<name>A0A9R1CUB7_9EURY</name>
<evidence type="ECO:0000313" key="1">
    <source>
        <dbReference type="EMBL" id="MCQ4334112.1"/>
    </source>
</evidence>
<accession>A0A9R1CUB7</accession>
<comment type="caution">
    <text evidence="1">The sequence shown here is derived from an EMBL/GenBank/DDBJ whole genome shotgun (WGS) entry which is preliminary data.</text>
</comment>
<sequence length="326" mass="36851">MRPNIDIDWGCHGPIKDLAKARFDGDLNAAYTAVIKRGLKYTAVPEDSIVVPDGEYACTFIESHSDRSTFSTPITFYRGLKNRLRLDYTYSANQRSLESSELTNALRTIGRYTQVDIDNAAFCIRRPRGLWAGFEFGNFIAALEQPIHRYQHSPFEQMERETFGFIFDCETGTISLSGTYIPEFDEVRDLSVRAFSMYLPIGIQKIIPTIFNHLGTRITPPTEFTGQLHSTTESHPVEQTHDEYVTTEGVNQPLVKAVSIENPFANGLLETTSDECQQPEHVFMHISDSLPVTEAEQQQFVLNEAHITGQEFDVLNMSLHGSVESR</sequence>
<reference evidence="1" key="1">
    <citation type="journal article" date="2023" name="Front. Microbiol.">
        <title>Genomic-based phylogenetic and metabolic analyses of the genus Natronomonas, and description of Natronomonas aquatica sp. nov.</title>
        <authorList>
            <person name="Garcia-Roldan A."/>
            <person name="Duran-Viseras A."/>
            <person name="de la Haba R.R."/>
            <person name="Corral P."/>
            <person name="Sanchez-Porro C."/>
            <person name="Ventosa A."/>
        </authorList>
    </citation>
    <scope>NUCLEOTIDE SEQUENCE</scope>
    <source>
        <strain evidence="1">F2-12</strain>
    </source>
</reference>
<dbReference type="EMBL" id="JAHLKM010000017">
    <property type="protein sequence ID" value="MCQ4334112.1"/>
    <property type="molecule type" value="Genomic_DNA"/>
</dbReference>
<dbReference type="AlphaFoldDB" id="A0A9R1CUB7"/>
<gene>
    <name evidence="1" type="ORF">KM295_11600</name>
</gene>
<protein>
    <submittedName>
        <fullName evidence="1">Uncharacterized protein</fullName>
    </submittedName>
</protein>
<keyword evidence="2" id="KW-1185">Reference proteome</keyword>